<dbReference type="EMBL" id="CABITT030000007">
    <property type="protein sequence ID" value="VVB12543.1"/>
    <property type="molecule type" value="Genomic_DNA"/>
</dbReference>
<keyword evidence="2" id="KW-1185">Reference proteome</keyword>
<protein>
    <submittedName>
        <fullName evidence="1">Uncharacterized protein</fullName>
    </submittedName>
</protein>
<gene>
    <name evidence="1" type="ORF">ANE_LOCUS22987</name>
</gene>
<name>A0A565CFU1_9BRAS</name>
<dbReference type="Proteomes" id="UP000489600">
    <property type="component" value="Unassembled WGS sequence"/>
</dbReference>
<evidence type="ECO:0000313" key="2">
    <source>
        <dbReference type="Proteomes" id="UP000489600"/>
    </source>
</evidence>
<comment type="caution">
    <text evidence="1">The sequence shown here is derived from an EMBL/GenBank/DDBJ whole genome shotgun (WGS) entry which is preliminary data.</text>
</comment>
<sequence length="146" mass="16956">MVLQKIVSGRQLEFACDDFVRDQPELLEKIGERYAQMLILDRLNICKNTDEEFLFIKSEENEKALAIKDLEELREDAIPAIDHFRNQVLPKLKNHINQENDIQKLRAIIEVLNEFNSTISDLMKSNDRDGSNLLNSSLQNFHLSSL</sequence>
<dbReference type="OrthoDB" id="10608456at2759"/>
<accession>A0A565CFU1</accession>
<reference evidence="1" key="1">
    <citation type="submission" date="2019-07" db="EMBL/GenBank/DDBJ databases">
        <authorList>
            <person name="Dittberner H."/>
        </authorList>
    </citation>
    <scope>NUCLEOTIDE SEQUENCE [LARGE SCALE GENOMIC DNA]</scope>
</reference>
<proteinExistence type="predicted"/>
<dbReference type="AlphaFoldDB" id="A0A565CFU1"/>
<organism evidence="1 2">
    <name type="scientific">Arabis nemorensis</name>
    <dbReference type="NCBI Taxonomy" id="586526"/>
    <lineage>
        <taxon>Eukaryota</taxon>
        <taxon>Viridiplantae</taxon>
        <taxon>Streptophyta</taxon>
        <taxon>Embryophyta</taxon>
        <taxon>Tracheophyta</taxon>
        <taxon>Spermatophyta</taxon>
        <taxon>Magnoliopsida</taxon>
        <taxon>eudicotyledons</taxon>
        <taxon>Gunneridae</taxon>
        <taxon>Pentapetalae</taxon>
        <taxon>rosids</taxon>
        <taxon>malvids</taxon>
        <taxon>Brassicales</taxon>
        <taxon>Brassicaceae</taxon>
        <taxon>Arabideae</taxon>
        <taxon>Arabis</taxon>
    </lineage>
</organism>
<evidence type="ECO:0000313" key="1">
    <source>
        <dbReference type="EMBL" id="VVB12543.1"/>
    </source>
</evidence>